<dbReference type="SUPFAM" id="SSF56059">
    <property type="entry name" value="Glutathione synthetase ATP-binding domain-like"/>
    <property type="match status" value="1"/>
</dbReference>
<evidence type="ECO:0000256" key="3">
    <source>
        <dbReference type="ARBA" id="ARBA00022840"/>
    </source>
</evidence>
<evidence type="ECO:0000256" key="5">
    <source>
        <dbReference type="PROSITE-ProRule" id="PRU00409"/>
    </source>
</evidence>
<keyword evidence="3 5" id="KW-0067">ATP-binding</keyword>
<keyword evidence="1" id="KW-0436">Ligase</keyword>
<evidence type="ECO:0000313" key="8">
    <source>
        <dbReference type="EMBL" id="MFC0271181.1"/>
    </source>
</evidence>
<dbReference type="InterPro" id="IPR011761">
    <property type="entry name" value="ATP-grasp"/>
</dbReference>
<dbReference type="SUPFAM" id="SSF51246">
    <property type="entry name" value="Rudiment single hybrid motif"/>
    <property type="match status" value="1"/>
</dbReference>
<dbReference type="Proteomes" id="UP001589854">
    <property type="component" value="Unassembled WGS sequence"/>
</dbReference>
<dbReference type="RefSeq" id="WP_378931968.1">
    <property type="nucleotide sequence ID" value="NZ_JBHLVO010000004.1"/>
</dbReference>
<dbReference type="SMART" id="SM00878">
    <property type="entry name" value="Biotin_carb_C"/>
    <property type="match status" value="1"/>
</dbReference>
<dbReference type="SUPFAM" id="SSF52440">
    <property type="entry name" value="PreATP-grasp domain"/>
    <property type="match status" value="1"/>
</dbReference>
<dbReference type="InterPro" id="IPR016185">
    <property type="entry name" value="PreATP-grasp_dom_sf"/>
</dbReference>
<dbReference type="PROSITE" id="PS50979">
    <property type="entry name" value="BC"/>
    <property type="match status" value="1"/>
</dbReference>
<dbReference type="PANTHER" id="PTHR18866">
    <property type="entry name" value="CARBOXYLASE:PYRUVATE/ACETYL-COA/PROPIONYL-COA CARBOXYLASE"/>
    <property type="match status" value="1"/>
</dbReference>
<dbReference type="InterPro" id="IPR005481">
    <property type="entry name" value="BC-like_N"/>
</dbReference>
<dbReference type="InterPro" id="IPR050856">
    <property type="entry name" value="Biotin_carboxylase_complex"/>
</dbReference>
<organism evidence="8 9">
    <name type="scientific">Metabacillus herbersteinensis</name>
    <dbReference type="NCBI Taxonomy" id="283816"/>
    <lineage>
        <taxon>Bacteria</taxon>
        <taxon>Bacillati</taxon>
        <taxon>Bacillota</taxon>
        <taxon>Bacilli</taxon>
        <taxon>Bacillales</taxon>
        <taxon>Bacillaceae</taxon>
        <taxon>Metabacillus</taxon>
    </lineage>
</organism>
<keyword evidence="9" id="KW-1185">Reference proteome</keyword>
<evidence type="ECO:0000256" key="4">
    <source>
        <dbReference type="ARBA" id="ARBA00023267"/>
    </source>
</evidence>
<protein>
    <submittedName>
        <fullName evidence="8">Acetyl/propionyl/methylcrotonyl-CoA carboxylase subunit alpha</fullName>
    </submittedName>
</protein>
<dbReference type="Pfam" id="PF00289">
    <property type="entry name" value="Biotin_carb_N"/>
    <property type="match status" value="1"/>
</dbReference>
<dbReference type="Pfam" id="PF02785">
    <property type="entry name" value="Biotin_carb_C"/>
    <property type="match status" value="1"/>
</dbReference>
<comment type="caution">
    <text evidence="8">The sequence shown here is derived from an EMBL/GenBank/DDBJ whole genome shotgun (WGS) entry which is preliminary data.</text>
</comment>
<dbReference type="NCBIfam" id="NF006367">
    <property type="entry name" value="PRK08591.1"/>
    <property type="match status" value="1"/>
</dbReference>
<dbReference type="PROSITE" id="PS00866">
    <property type="entry name" value="CPSASE_1"/>
    <property type="match status" value="1"/>
</dbReference>
<dbReference type="Pfam" id="PF02786">
    <property type="entry name" value="CPSase_L_D2"/>
    <property type="match status" value="1"/>
</dbReference>
<evidence type="ECO:0000259" key="6">
    <source>
        <dbReference type="PROSITE" id="PS50975"/>
    </source>
</evidence>
<keyword evidence="2 5" id="KW-0547">Nucleotide-binding</keyword>
<dbReference type="InterPro" id="IPR005479">
    <property type="entry name" value="CPAse_ATP-bd"/>
</dbReference>
<dbReference type="PROSITE" id="PS50975">
    <property type="entry name" value="ATP_GRASP"/>
    <property type="match status" value="1"/>
</dbReference>
<dbReference type="InterPro" id="IPR011054">
    <property type="entry name" value="Rudment_hybrid_motif"/>
</dbReference>
<accession>A0ABV6GBY3</accession>
<dbReference type="InterPro" id="IPR011764">
    <property type="entry name" value="Biotin_carboxylation_dom"/>
</dbReference>
<name>A0ABV6GBY3_9BACI</name>
<evidence type="ECO:0000256" key="2">
    <source>
        <dbReference type="ARBA" id="ARBA00022741"/>
    </source>
</evidence>
<gene>
    <name evidence="8" type="ORF">ACFFIX_06920</name>
</gene>
<dbReference type="InterPro" id="IPR005482">
    <property type="entry name" value="Biotin_COase_C"/>
</dbReference>
<reference evidence="8 9" key="1">
    <citation type="submission" date="2024-09" db="EMBL/GenBank/DDBJ databases">
        <authorList>
            <person name="Sun Q."/>
            <person name="Mori K."/>
        </authorList>
    </citation>
    <scope>NUCLEOTIDE SEQUENCE [LARGE SCALE GENOMIC DNA]</scope>
    <source>
        <strain evidence="8 9">CCM 7228</strain>
    </source>
</reference>
<keyword evidence="4" id="KW-0092">Biotin</keyword>
<feature type="domain" description="Biotin carboxylation" evidence="7">
    <location>
        <begin position="1"/>
        <end position="444"/>
    </location>
</feature>
<evidence type="ECO:0000256" key="1">
    <source>
        <dbReference type="ARBA" id="ARBA00022598"/>
    </source>
</evidence>
<evidence type="ECO:0000313" key="9">
    <source>
        <dbReference type="Proteomes" id="UP001589854"/>
    </source>
</evidence>
<dbReference type="PANTHER" id="PTHR18866:SF128">
    <property type="entry name" value="UREA AMIDOLYASE"/>
    <property type="match status" value="1"/>
</dbReference>
<dbReference type="EMBL" id="JBHLVO010000004">
    <property type="protein sequence ID" value="MFC0271181.1"/>
    <property type="molecule type" value="Genomic_DNA"/>
</dbReference>
<feature type="domain" description="ATP-grasp" evidence="6">
    <location>
        <begin position="119"/>
        <end position="316"/>
    </location>
</feature>
<dbReference type="Gene3D" id="3.30.470.20">
    <property type="entry name" value="ATP-grasp fold, B domain"/>
    <property type="match status" value="1"/>
</dbReference>
<evidence type="ECO:0000259" key="7">
    <source>
        <dbReference type="PROSITE" id="PS50979"/>
    </source>
</evidence>
<sequence>MKKVLIANRGEIAHRILKTCHELGIETIAIYSDADKDLPYVKEATIAFRVGEPPVAKSYLQTEVILDIAVREGADAIHPGYGFLSENASFAKAVEEKGITFIGPKSDVLSLMGDKVAARATMVEAGVPVVPGTEKSTDTVEQACLLASEIGYPVMLKASGGGGGIGMQRCEDEASLVNAFQTTKGRAKAYFGNEKVFIEKFISDARHVEIQLFGDQYGNIVHLFERDCSIQRRNQKVIEESPSPLLTEKTRQKMCDAALLAAKSVNYVNAGTIEFIVDEKENFYFLEMNTRLQVEHRVTEMVTGLDLVKWQLLIASGEKLPLQQDEIDHLGHAIEFRIYAEDPVKFLPSPGKITAFSYPHFDGVIIDQAYTEGNSVTPFYDPLLAKVIVHDDNRTKAIEKAKNYLTQVEIEGVKTNLPLFINILGDSSFQEGYYTTSFLNGKKVNGAPSI</sequence>
<dbReference type="PROSITE" id="PS00867">
    <property type="entry name" value="CPSASE_2"/>
    <property type="match status" value="1"/>
</dbReference>
<proteinExistence type="predicted"/>